<feature type="transmembrane region" description="Helical" evidence="1">
    <location>
        <begin position="130"/>
        <end position="150"/>
    </location>
</feature>
<keyword evidence="1" id="KW-1133">Transmembrane helix</keyword>
<feature type="transmembrane region" description="Helical" evidence="1">
    <location>
        <begin position="38"/>
        <end position="59"/>
    </location>
</feature>
<sequence>MKRIESLFVLVLIIVCSMYLYSSFSLPFGSLKSPGPGLLPTIIGCIGLVMSLAWFILAYQKEKKLSLSVDRTEEKAAIEAPPPMRKLLWLVLAIVCYIVAFKFVSPLVNTLVIMIVLAKIFGLEGWKKPLIMGVSFSAFIYVVFVMWFNIQF</sequence>
<dbReference type="AlphaFoldDB" id="A0A1M7S3W7"/>
<feature type="domain" description="DUF1468" evidence="2">
    <location>
        <begin position="8"/>
        <end position="152"/>
    </location>
</feature>
<organism evidence="3 4">
    <name type="scientific">Desulfitobacterium chlororespirans DSM 11544</name>
    <dbReference type="NCBI Taxonomy" id="1121395"/>
    <lineage>
        <taxon>Bacteria</taxon>
        <taxon>Bacillati</taxon>
        <taxon>Bacillota</taxon>
        <taxon>Clostridia</taxon>
        <taxon>Eubacteriales</taxon>
        <taxon>Desulfitobacteriaceae</taxon>
        <taxon>Desulfitobacterium</taxon>
    </lineage>
</organism>
<dbReference type="Proteomes" id="UP000184010">
    <property type="component" value="Unassembled WGS sequence"/>
</dbReference>
<dbReference type="STRING" id="1121395.SAMN02745215_00500"/>
<dbReference type="Pfam" id="PF07331">
    <property type="entry name" value="TctB"/>
    <property type="match status" value="1"/>
</dbReference>
<evidence type="ECO:0000313" key="3">
    <source>
        <dbReference type="EMBL" id="SHN53188.1"/>
    </source>
</evidence>
<evidence type="ECO:0000259" key="2">
    <source>
        <dbReference type="Pfam" id="PF07331"/>
    </source>
</evidence>
<gene>
    <name evidence="3" type="ORF">SAMN02745215_00500</name>
</gene>
<keyword evidence="1" id="KW-0472">Membrane</keyword>
<proteinExistence type="predicted"/>
<keyword evidence="4" id="KW-1185">Reference proteome</keyword>
<keyword evidence="1" id="KW-0812">Transmembrane</keyword>
<name>A0A1M7S3W7_9FIRM</name>
<feature type="transmembrane region" description="Helical" evidence="1">
    <location>
        <begin position="7"/>
        <end position="26"/>
    </location>
</feature>
<evidence type="ECO:0000313" key="4">
    <source>
        <dbReference type="Proteomes" id="UP000184010"/>
    </source>
</evidence>
<dbReference type="RefSeq" id="WP_072771098.1">
    <property type="nucleotide sequence ID" value="NZ_FRDN01000003.1"/>
</dbReference>
<accession>A0A1M7S3W7</accession>
<dbReference type="EMBL" id="FRDN01000003">
    <property type="protein sequence ID" value="SHN53188.1"/>
    <property type="molecule type" value="Genomic_DNA"/>
</dbReference>
<protein>
    <submittedName>
        <fullName evidence="3">Tripartite tricarboxylate transporter TctB family protein</fullName>
    </submittedName>
</protein>
<dbReference type="InterPro" id="IPR009936">
    <property type="entry name" value="DUF1468"/>
</dbReference>
<feature type="transmembrane region" description="Helical" evidence="1">
    <location>
        <begin position="87"/>
        <end position="118"/>
    </location>
</feature>
<evidence type="ECO:0000256" key="1">
    <source>
        <dbReference type="SAM" id="Phobius"/>
    </source>
</evidence>
<reference evidence="4" key="1">
    <citation type="submission" date="2016-12" db="EMBL/GenBank/DDBJ databases">
        <authorList>
            <person name="Varghese N."/>
            <person name="Submissions S."/>
        </authorList>
    </citation>
    <scope>NUCLEOTIDE SEQUENCE [LARGE SCALE GENOMIC DNA]</scope>
    <source>
        <strain evidence="4">DSM 11544</strain>
    </source>
</reference>